<sequence length="193" mass="22937">MEIHNLLKVKSRTELREWFLQNHNKATECWVVVKRGRPKEDGTFWYIDAVEEALCFGWIDSTTKKLPDNTTVQKLCPRKPKSNWSELNKERCRRMERLGLMTDAGRKVLPDMSDKGFVIDSEILSELQSDLIVWNNFLQLPKLYRKVRIDTIQIKRNQPELFRSRLRKFIENTRKGILYGEWNDNGRLDPKAE</sequence>
<protein>
    <submittedName>
        <fullName evidence="1">YdeI/OmpD-associated family protein</fullName>
    </submittedName>
</protein>
<reference evidence="1" key="2">
    <citation type="submission" date="2021-04" db="EMBL/GenBank/DDBJ databases">
        <authorList>
            <person name="Gilroy R."/>
        </authorList>
    </citation>
    <scope>NUCLEOTIDE SEQUENCE</scope>
    <source>
        <strain evidence="1">CHK169-11906</strain>
    </source>
</reference>
<dbReference type="EMBL" id="DWYR01000005">
    <property type="protein sequence ID" value="HJA98234.1"/>
    <property type="molecule type" value="Genomic_DNA"/>
</dbReference>
<organism evidence="1 2">
    <name type="scientific">Candidatus Alistipes avicola</name>
    <dbReference type="NCBI Taxonomy" id="2838432"/>
    <lineage>
        <taxon>Bacteria</taxon>
        <taxon>Pseudomonadati</taxon>
        <taxon>Bacteroidota</taxon>
        <taxon>Bacteroidia</taxon>
        <taxon>Bacteroidales</taxon>
        <taxon>Rikenellaceae</taxon>
        <taxon>Alistipes</taxon>
    </lineage>
</organism>
<comment type="caution">
    <text evidence="1">The sequence shown here is derived from an EMBL/GenBank/DDBJ whole genome shotgun (WGS) entry which is preliminary data.</text>
</comment>
<reference evidence="1" key="1">
    <citation type="journal article" date="2021" name="PeerJ">
        <title>Extensive microbial diversity within the chicken gut microbiome revealed by metagenomics and culture.</title>
        <authorList>
            <person name="Gilroy R."/>
            <person name="Ravi A."/>
            <person name="Getino M."/>
            <person name="Pursley I."/>
            <person name="Horton D.L."/>
            <person name="Alikhan N.F."/>
            <person name="Baker D."/>
            <person name="Gharbi K."/>
            <person name="Hall N."/>
            <person name="Watson M."/>
            <person name="Adriaenssens E.M."/>
            <person name="Foster-Nyarko E."/>
            <person name="Jarju S."/>
            <person name="Secka A."/>
            <person name="Antonio M."/>
            <person name="Oren A."/>
            <person name="Chaudhuri R.R."/>
            <person name="La Ragione R."/>
            <person name="Hildebrand F."/>
            <person name="Pallen M.J."/>
        </authorList>
    </citation>
    <scope>NUCLEOTIDE SEQUENCE</scope>
    <source>
        <strain evidence="1">CHK169-11906</strain>
    </source>
</reference>
<dbReference type="Proteomes" id="UP000824259">
    <property type="component" value="Unassembled WGS sequence"/>
</dbReference>
<dbReference type="Pfam" id="PF13376">
    <property type="entry name" value="OmdA"/>
    <property type="match status" value="1"/>
</dbReference>
<evidence type="ECO:0000313" key="1">
    <source>
        <dbReference type="EMBL" id="HJA98234.1"/>
    </source>
</evidence>
<gene>
    <name evidence="1" type="ORF">H9779_01355</name>
</gene>
<name>A0A9D2IB80_9BACT</name>
<dbReference type="AlphaFoldDB" id="A0A9D2IB80"/>
<evidence type="ECO:0000313" key="2">
    <source>
        <dbReference type="Proteomes" id="UP000824259"/>
    </source>
</evidence>
<proteinExistence type="predicted"/>
<accession>A0A9D2IB80</accession>